<reference evidence="1 2" key="1">
    <citation type="submission" date="2016-01" db="EMBL/GenBank/DDBJ databases">
        <title>Biosynthesis of antibiotic leucinostatins and their inhibition on Phytophthora in bio-control Purpureocillium lilacinum.</title>
        <authorList>
            <person name="Wang G."/>
            <person name="Liu Z."/>
            <person name="Lin R."/>
            <person name="Li E."/>
            <person name="Mao Z."/>
            <person name="Ling J."/>
            <person name="Yin W."/>
            <person name="Xie B."/>
        </authorList>
    </citation>
    <scope>NUCLEOTIDE SEQUENCE [LARGE SCALE GENOMIC DNA]</scope>
    <source>
        <strain evidence="1">PLBJ-1</strain>
    </source>
</reference>
<dbReference type="Proteomes" id="UP000078240">
    <property type="component" value="Unassembled WGS sequence"/>
</dbReference>
<gene>
    <name evidence="1" type="ORF">VFPBJ_09787</name>
</gene>
<dbReference type="AlphaFoldDB" id="A0A179G9K3"/>
<protein>
    <submittedName>
        <fullName evidence="1">Filaggrin domain-containing protein</fullName>
    </submittedName>
</protein>
<accession>A0A179G9K3</accession>
<organism evidence="1 2">
    <name type="scientific">Purpureocillium lilacinum</name>
    <name type="common">Paecilomyces lilacinus</name>
    <dbReference type="NCBI Taxonomy" id="33203"/>
    <lineage>
        <taxon>Eukaryota</taxon>
        <taxon>Fungi</taxon>
        <taxon>Dikarya</taxon>
        <taxon>Ascomycota</taxon>
        <taxon>Pezizomycotina</taxon>
        <taxon>Sordariomycetes</taxon>
        <taxon>Hypocreomycetidae</taxon>
        <taxon>Hypocreales</taxon>
        <taxon>Ophiocordycipitaceae</taxon>
        <taxon>Purpureocillium</taxon>
    </lineage>
</organism>
<name>A0A179G9K3_PURLI</name>
<proteinExistence type="predicted"/>
<comment type="caution">
    <text evidence="1">The sequence shown here is derived from an EMBL/GenBank/DDBJ whole genome shotgun (WGS) entry which is preliminary data.</text>
</comment>
<evidence type="ECO:0000313" key="1">
    <source>
        <dbReference type="EMBL" id="OAQ74492.1"/>
    </source>
</evidence>
<evidence type="ECO:0000313" key="2">
    <source>
        <dbReference type="Proteomes" id="UP000078240"/>
    </source>
</evidence>
<sequence length="73" mass="8219">MHVNVGGEAKTHELWSAQHRWPSRHQGVCSQCDPSRHSQIGFTSLNSMPCRATAQANGVPAWRQRQLADLWPD</sequence>
<dbReference type="EMBL" id="LSBH01000009">
    <property type="protein sequence ID" value="OAQ74492.1"/>
    <property type="molecule type" value="Genomic_DNA"/>
</dbReference>